<dbReference type="OrthoDB" id="9762238at2"/>
<feature type="region of interest" description="Disordered" evidence="1">
    <location>
        <begin position="456"/>
        <end position="484"/>
    </location>
</feature>
<evidence type="ECO:0000313" key="4">
    <source>
        <dbReference type="Proteomes" id="UP000256763"/>
    </source>
</evidence>
<feature type="compositionally biased region" description="Low complexity" evidence="1">
    <location>
        <begin position="472"/>
        <end position="484"/>
    </location>
</feature>
<protein>
    <recommendedName>
        <fullName evidence="2">YhdP central domain-containing protein</fullName>
    </recommendedName>
</protein>
<dbReference type="RefSeq" id="WP_147305046.1">
    <property type="nucleotide sequence ID" value="NZ_NFZV01000005.1"/>
</dbReference>
<gene>
    <name evidence="3" type="ORF">CAL65_07940</name>
</gene>
<dbReference type="Proteomes" id="UP000256763">
    <property type="component" value="Unassembled WGS sequence"/>
</dbReference>
<dbReference type="EMBL" id="NFZW01000006">
    <property type="protein sequence ID" value="RFA37857.1"/>
    <property type="molecule type" value="Genomic_DNA"/>
</dbReference>
<reference evidence="4" key="1">
    <citation type="submission" date="2017-05" db="EMBL/GenBank/DDBJ databases">
        <authorList>
            <person name="Sharma S."/>
            <person name="Sidhu C."/>
            <person name="Pinnaka A.K."/>
        </authorList>
    </citation>
    <scope>NUCLEOTIDE SEQUENCE [LARGE SCALE GENOMIC DNA]</scope>
    <source>
        <strain evidence="4">AK93</strain>
    </source>
</reference>
<sequence length="484" mass="51900">MFRLHARFDENGPAPLRVRYSDQLRALFQFAPEGGGISHAAIRLDNAAPVLPTSPGMHLRGRLSDLDLDQWHRTWKALQTAQSGSDASEGVSGGRGDMLPPLTVVDLHAGRVNAFGQRFSDVGISASTAILGWHLQLAGPELAGTVLIPKADSEQAVEIDLERLHLRHAAARLGNGTGERAASQPMDLKPRDMPPIRLSVEQALLNGTLLGQVDLNVSRVSDGLKLDHFALDGPVLRMSGNGAWRDAGGGDASSATHLQVRLETDKAGRAMDLFGQDSLLGGGRGEARLDLRWPGAPTDFALETVNGEVAFLIRNGHLLAVDPGAGRVFGLLSVTMLPRRLLLDFSDLFGRGFAFDQMASRMRLNNGAGELEYFYVHGPAARVEASGKLDFKHKTLDQVVVVTPRVSSALPIVGGLAGGPVGAVALFVTQRLLEQEIDSLTRYRYRVSGDWEEPAVERIGTSRPPPPPVPPADGGLPLPFSNGR</sequence>
<dbReference type="AlphaFoldDB" id="A0A3E0X109"/>
<comment type="caution">
    <text evidence="3">The sequence shown here is derived from an EMBL/GenBank/DDBJ whole genome shotgun (WGS) entry which is preliminary data.</text>
</comment>
<organism evidence="3 4">
    <name type="scientific">Alkalilimnicola ehrlichii</name>
    <dbReference type="NCBI Taxonomy" id="351052"/>
    <lineage>
        <taxon>Bacteria</taxon>
        <taxon>Pseudomonadati</taxon>
        <taxon>Pseudomonadota</taxon>
        <taxon>Gammaproteobacteria</taxon>
        <taxon>Chromatiales</taxon>
        <taxon>Ectothiorhodospiraceae</taxon>
        <taxon>Alkalilimnicola</taxon>
    </lineage>
</organism>
<name>A0A3E0X109_9GAMM</name>
<dbReference type="Pfam" id="PF13116">
    <property type="entry name" value="YhdP"/>
    <property type="match status" value="1"/>
</dbReference>
<accession>A0A3E0X109</accession>
<evidence type="ECO:0000259" key="2">
    <source>
        <dbReference type="Pfam" id="PF13116"/>
    </source>
</evidence>
<dbReference type="InterPro" id="IPR025263">
    <property type="entry name" value="YhdP_central"/>
</dbReference>
<dbReference type="PANTHER" id="PTHR38690:SF1">
    <property type="entry name" value="PROTEASE"/>
    <property type="match status" value="1"/>
</dbReference>
<proteinExistence type="predicted"/>
<dbReference type="InterPro" id="IPR011836">
    <property type="entry name" value="YhdP"/>
</dbReference>
<evidence type="ECO:0000313" key="3">
    <source>
        <dbReference type="EMBL" id="RFA37857.1"/>
    </source>
</evidence>
<feature type="domain" description="YhdP central" evidence="2">
    <location>
        <begin position="4"/>
        <end position="456"/>
    </location>
</feature>
<dbReference type="PANTHER" id="PTHR38690">
    <property type="entry name" value="PROTEASE-RELATED"/>
    <property type="match status" value="1"/>
</dbReference>
<evidence type="ECO:0000256" key="1">
    <source>
        <dbReference type="SAM" id="MobiDB-lite"/>
    </source>
</evidence>
<keyword evidence="4" id="KW-1185">Reference proteome</keyword>